<sequence length="131" mass="14627">MASYLRQRLAEIQADLALRRPAKRLTFREQVAIATRFLTALGNAKRLLATVHLIDGERTVSDLADLLDLSHSAMCQHLTLLVEQGIVECRAEGTWRYYSCKSEDAKAVIWLLDGLAENNMLPGPPSGPRRP</sequence>
<keyword evidence="3" id="KW-0804">Transcription</keyword>
<dbReference type="CDD" id="cd00090">
    <property type="entry name" value="HTH_ARSR"/>
    <property type="match status" value="1"/>
</dbReference>
<evidence type="ECO:0000313" key="6">
    <source>
        <dbReference type="Proteomes" id="UP000000552"/>
    </source>
</evidence>
<dbReference type="SMART" id="SM00418">
    <property type="entry name" value="HTH_ARSR"/>
    <property type="match status" value="1"/>
</dbReference>
<dbReference type="PANTHER" id="PTHR33154">
    <property type="entry name" value="TRANSCRIPTIONAL REGULATOR, ARSR FAMILY"/>
    <property type="match status" value="1"/>
</dbReference>
<dbReference type="SUPFAM" id="SSF46785">
    <property type="entry name" value="Winged helix' DNA-binding domain"/>
    <property type="match status" value="1"/>
</dbReference>
<gene>
    <name evidence="5" type="ordered locus">mll5668</name>
</gene>
<dbReference type="Gene3D" id="1.10.10.10">
    <property type="entry name" value="Winged helix-like DNA-binding domain superfamily/Winged helix DNA-binding domain"/>
    <property type="match status" value="1"/>
</dbReference>
<feature type="domain" description="HTH arsR-type" evidence="4">
    <location>
        <begin position="26"/>
        <end position="120"/>
    </location>
</feature>
<evidence type="ECO:0000259" key="4">
    <source>
        <dbReference type="PROSITE" id="PS50987"/>
    </source>
</evidence>
<dbReference type="Pfam" id="PF01022">
    <property type="entry name" value="HTH_5"/>
    <property type="match status" value="1"/>
</dbReference>
<dbReference type="GO" id="GO:0003677">
    <property type="term" value="F:DNA binding"/>
    <property type="evidence" value="ECO:0007669"/>
    <property type="project" value="UniProtKB-KW"/>
</dbReference>
<dbReference type="InterPro" id="IPR001845">
    <property type="entry name" value="HTH_ArsR_DNA-bd_dom"/>
</dbReference>
<evidence type="ECO:0000313" key="5">
    <source>
        <dbReference type="EMBL" id="BAB52072.1"/>
    </source>
</evidence>
<dbReference type="AlphaFoldDB" id="Q98BA0"/>
<dbReference type="InterPro" id="IPR036390">
    <property type="entry name" value="WH_DNA-bd_sf"/>
</dbReference>
<dbReference type="PANTHER" id="PTHR33154:SF28">
    <property type="entry name" value="HTH-TYPE TRANSCRIPTIONAL REGULATOR YGAV-RELATED"/>
    <property type="match status" value="1"/>
</dbReference>
<protein>
    <submittedName>
        <fullName evidence="5">Mll5668 protein</fullName>
    </submittedName>
</protein>
<dbReference type="InterPro" id="IPR051081">
    <property type="entry name" value="HTH_MetalResp_TranReg"/>
</dbReference>
<dbReference type="HOGENOM" id="CLU_1904245_0_0_5"/>
<evidence type="ECO:0000256" key="3">
    <source>
        <dbReference type="ARBA" id="ARBA00023163"/>
    </source>
</evidence>
<accession>Q98BA0</accession>
<dbReference type="InterPro" id="IPR036388">
    <property type="entry name" value="WH-like_DNA-bd_sf"/>
</dbReference>
<name>Q98BA0_RHILO</name>
<dbReference type="PROSITE" id="PS50987">
    <property type="entry name" value="HTH_ARSR_2"/>
    <property type="match status" value="1"/>
</dbReference>
<dbReference type="eggNOG" id="COG0640">
    <property type="taxonomic scope" value="Bacteria"/>
</dbReference>
<dbReference type="EMBL" id="BA000012">
    <property type="protein sequence ID" value="BAB52072.1"/>
    <property type="molecule type" value="Genomic_DNA"/>
</dbReference>
<dbReference type="InterPro" id="IPR011991">
    <property type="entry name" value="ArsR-like_HTH"/>
</dbReference>
<proteinExistence type="predicted"/>
<evidence type="ECO:0000256" key="2">
    <source>
        <dbReference type="ARBA" id="ARBA00023125"/>
    </source>
</evidence>
<reference evidence="5 6" key="1">
    <citation type="journal article" date="2000" name="DNA Res.">
        <title>Complete genome structure of the nitrogen-fixing symbiotic bacterium Mesorhizobium loti.</title>
        <authorList>
            <person name="Kaneko T."/>
            <person name="Nakamura Y."/>
            <person name="Sato S."/>
            <person name="Asamizu E."/>
            <person name="Kato T."/>
            <person name="Sasamoto S."/>
            <person name="Watanabe A."/>
            <person name="Idesawa K."/>
            <person name="Ishikawa A."/>
            <person name="Kawashima K."/>
            <person name="Kimura T."/>
            <person name="Kishida Y."/>
            <person name="Kiyokawa C."/>
            <person name="Kohara M."/>
            <person name="Matsumoto M."/>
            <person name="Matsuno A."/>
            <person name="Mochizuki Y."/>
            <person name="Nakayama S."/>
            <person name="Nakazaki N."/>
            <person name="Shimpo S."/>
            <person name="Sugimoto M."/>
            <person name="Takeuchi C."/>
            <person name="Yamada M."/>
            <person name="Tabata S."/>
        </authorList>
    </citation>
    <scope>NUCLEOTIDE SEQUENCE [LARGE SCALE GENOMIC DNA]</scope>
    <source>
        <strain evidence="6">LMG 29417 / CECT 9101 / MAFF 303099</strain>
    </source>
</reference>
<keyword evidence="1" id="KW-0805">Transcription regulation</keyword>
<dbReference type="KEGG" id="mlo:mll5668"/>
<organism evidence="5 6">
    <name type="scientific">Mesorhizobium japonicum (strain LMG 29417 / CECT 9101 / MAFF 303099)</name>
    <name type="common">Mesorhizobium loti (strain MAFF 303099)</name>
    <dbReference type="NCBI Taxonomy" id="266835"/>
    <lineage>
        <taxon>Bacteria</taxon>
        <taxon>Pseudomonadati</taxon>
        <taxon>Pseudomonadota</taxon>
        <taxon>Alphaproteobacteria</taxon>
        <taxon>Hyphomicrobiales</taxon>
        <taxon>Phyllobacteriaceae</taxon>
        <taxon>Mesorhizobium</taxon>
    </lineage>
</organism>
<dbReference type="NCBIfam" id="NF033788">
    <property type="entry name" value="HTH_metalloreg"/>
    <property type="match status" value="1"/>
</dbReference>
<dbReference type="PRINTS" id="PR00778">
    <property type="entry name" value="HTHARSR"/>
</dbReference>
<dbReference type="GO" id="GO:0003700">
    <property type="term" value="F:DNA-binding transcription factor activity"/>
    <property type="evidence" value="ECO:0007669"/>
    <property type="project" value="InterPro"/>
</dbReference>
<dbReference type="Proteomes" id="UP000000552">
    <property type="component" value="Chromosome"/>
</dbReference>
<evidence type="ECO:0000256" key="1">
    <source>
        <dbReference type="ARBA" id="ARBA00023015"/>
    </source>
</evidence>
<keyword evidence="2" id="KW-0238">DNA-binding</keyword>